<feature type="transmembrane region" description="Helical" evidence="2">
    <location>
        <begin position="219"/>
        <end position="240"/>
    </location>
</feature>
<dbReference type="Proteomes" id="UP000321617">
    <property type="component" value="Unassembled WGS sequence"/>
</dbReference>
<gene>
    <name evidence="4" type="ORF">LX16_2528</name>
</gene>
<evidence type="ECO:0000313" key="5">
    <source>
        <dbReference type="Proteomes" id="UP000321617"/>
    </source>
</evidence>
<feature type="transmembrane region" description="Helical" evidence="2">
    <location>
        <begin position="106"/>
        <end position="126"/>
    </location>
</feature>
<evidence type="ECO:0000256" key="2">
    <source>
        <dbReference type="SAM" id="Phobius"/>
    </source>
</evidence>
<keyword evidence="5" id="KW-1185">Reference proteome</keyword>
<reference evidence="4 5" key="1">
    <citation type="journal article" date="2013" name="Stand. Genomic Sci.">
        <title>Genomic Encyclopedia of Type Strains, Phase I: The one thousand microbial genomes (KMG-I) project.</title>
        <authorList>
            <person name="Kyrpides N.C."/>
            <person name="Woyke T."/>
            <person name="Eisen J.A."/>
            <person name="Garrity G."/>
            <person name="Lilburn T.G."/>
            <person name="Beck B.J."/>
            <person name="Whitman W.B."/>
            <person name="Hugenholtz P."/>
            <person name="Klenk H.P."/>
        </authorList>
    </citation>
    <scope>NUCLEOTIDE SEQUENCE [LARGE SCALE GENOMIC DNA]</scope>
    <source>
        <strain evidence="4 5">DSM 45044</strain>
    </source>
</reference>
<feature type="transmembrane region" description="Helical" evidence="2">
    <location>
        <begin position="193"/>
        <end position="212"/>
    </location>
</feature>
<dbReference type="Pfam" id="PF01569">
    <property type="entry name" value="PAP2"/>
    <property type="match status" value="1"/>
</dbReference>
<dbReference type="Gene3D" id="1.20.144.10">
    <property type="entry name" value="Phosphatidic acid phosphatase type 2/haloperoxidase"/>
    <property type="match status" value="1"/>
</dbReference>
<comment type="caution">
    <text evidence="4">The sequence shown here is derived from an EMBL/GenBank/DDBJ whole genome shotgun (WGS) entry which is preliminary data.</text>
</comment>
<dbReference type="InterPro" id="IPR036938">
    <property type="entry name" value="PAP2/HPO_sf"/>
</dbReference>
<feature type="region of interest" description="Disordered" evidence="1">
    <location>
        <begin position="1"/>
        <end position="29"/>
    </location>
</feature>
<accession>A0A562V1T7</accession>
<dbReference type="GO" id="GO:0042392">
    <property type="term" value="F:sphingosine-1-phosphate phosphatase activity"/>
    <property type="evidence" value="ECO:0007669"/>
    <property type="project" value="TreeGrafter"/>
</dbReference>
<sequence length="279" mass="30763">MAQPPGSDGGNPSAPAATSRPAEAPASPAWPDRLLDRFWPVTGERWRPYGGPRSWWPDVLMLLTVAALSALLVWPSPLVELDILVRDWSLSHQPEWARFTADMLRYVGQGTPLAVIALGLAAITAWRYRTIRPLLLHVAVWFTSSLVIKIGKDLTDRVAPRYPGAELPPPYVDANGSVLFTPLEPSASYPSGHAANTAVWFAFIVLLLGAQLTHRQRMILYVAPPVILLLSQTYLGYHWLTDTPAGYLLGMVVIRCLQRLPWATLPLGPLNRFDPGPAR</sequence>
<dbReference type="EMBL" id="VLLL01000006">
    <property type="protein sequence ID" value="TWJ11793.1"/>
    <property type="molecule type" value="Genomic_DNA"/>
</dbReference>
<feature type="transmembrane region" description="Helical" evidence="2">
    <location>
        <begin position="55"/>
        <end position="74"/>
    </location>
</feature>
<keyword evidence="2" id="KW-0812">Transmembrane</keyword>
<keyword evidence="2" id="KW-1133">Transmembrane helix</keyword>
<evidence type="ECO:0000256" key="1">
    <source>
        <dbReference type="SAM" id="MobiDB-lite"/>
    </source>
</evidence>
<protein>
    <submittedName>
        <fullName evidence="4">Membrane-associated phospholipid phosphatase</fullName>
    </submittedName>
</protein>
<feature type="domain" description="Phosphatidic acid phosphatase type 2/haloperoxidase" evidence="3">
    <location>
        <begin position="134"/>
        <end position="258"/>
    </location>
</feature>
<dbReference type="PANTHER" id="PTHR14969">
    <property type="entry name" value="SPHINGOSINE-1-PHOSPHATE PHOSPHOHYDROLASE"/>
    <property type="match status" value="1"/>
</dbReference>
<dbReference type="SUPFAM" id="SSF48317">
    <property type="entry name" value="Acid phosphatase/Vanadium-dependent haloperoxidase"/>
    <property type="match status" value="1"/>
</dbReference>
<dbReference type="InterPro" id="IPR000326">
    <property type="entry name" value="PAP2/HPO"/>
</dbReference>
<keyword evidence="2" id="KW-0472">Membrane</keyword>
<dbReference type="AlphaFoldDB" id="A0A562V1T7"/>
<organism evidence="4 5">
    <name type="scientific">Stackebrandtia albiflava</name>
    <dbReference type="NCBI Taxonomy" id="406432"/>
    <lineage>
        <taxon>Bacteria</taxon>
        <taxon>Bacillati</taxon>
        <taxon>Actinomycetota</taxon>
        <taxon>Actinomycetes</taxon>
        <taxon>Glycomycetales</taxon>
        <taxon>Glycomycetaceae</taxon>
        <taxon>Stackebrandtia</taxon>
    </lineage>
</organism>
<dbReference type="PANTHER" id="PTHR14969:SF13">
    <property type="entry name" value="AT30094P"/>
    <property type="match status" value="1"/>
</dbReference>
<evidence type="ECO:0000259" key="3">
    <source>
        <dbReference type="SMART" id="SM00014"/>
    </source>
</evidence>
<dbReference type="OrthoDB" id="5289372at2"/>
<evidence type="ECO:0000313" key="4">
    <source>
        <dbReference type="EMBL" id="TWJ11793.1"/>
    </source>
</evidence>
<proteinExistence type="predicted"/>
<name>A0A562V1T7_9ACTN</name>
<dbReference type="RefSeq" id="WP_147138399.1">
    <property type="nucleotide sequence ID" value="NZ_BAABIJ010000002.1"/>
</dbReference>
<dbReference type="SMART" id="SM00014">
    <property type="entry name" value="acidPPc"/>
    <property type="match status" value="1"/>
</dbReference>